<protein>
    <submittedName>
        <fullName evidence="3">Plasminogen activator inhibitor 1 RNA-binding protein</fullName>
    </submittedName>
</protein>
<feature type="region of interest" description="Disordered" evidence="1">
    <location>
        <begin position="44"/>
        <end position="297"/>
    </location>
</feature>
<dbReference type="InterPro" id="IPR006861">
    <property type="entry name" value="HABP4_PAIRBP1-bd"/>
</dbReference>
<feature type="compositionally biased region" description="Basic and acidic residues" evidence="1">
    <location>
        <begin position="104"/>
        <end position="117"/>
    </location>
</feature>
<feature type="compositionally biased region" description="Polar residues" evidence="1">
    <location>
        <begin position="246"/>
        <end position="259"/>
    </location>
</feature>
<feature type="compositionally biased region" description="Basic and acidic residues" evidence="1">
    <location>
        <begin position="130"/>
        <end position="146"/>
    </location>
</feature>
<dbReference type="Pfam" id="PF04774">
    <property type="entry name" value="HABP4_PAI-RBP1"/>
    <property type="match status" value="1"/>
</dbReference>
<dbReference type="SMART" id="SM01233">
    <property type="entry name" value="HABP4_PAI-RBP1"/>
    <property type="match status" value="1"/>
</dbReference>
<reference evidence="3" key="1">
    <citation type="submission" date="2020-04" db="EMBL/GenBank/DDBJ databases">
        <authorList>
            <person name="Neveu A P."/>
        </authorList>
    </citation>
    <scope>NUCLEOTIDE SEQUENCE</scope>
    <source>
        <tissue evidence="3">Whole embryo</tissue>
    </source>
</reference>
<dbReference type="AlphaFoldDB" id="A0A6F9DS33"/>
<feature type="compositionally biased region" description="Basic and acidic residues" evidence="1">
    <location>
        <begin position="44"/>
        <end position="58"/>
    </location>
</feature>
<gene>
    <name evidence="3" type="primary">Serbp1</name>
</gene>
<accession>A0A6F9DS33</accession>
<dbReference type="PANTHER" id="PTHR12299">
    <property type="entry name" value="HYALURONIC ACID-BINDING PROTEIN 4"/>
    <property type="match status" value="1"/>
</dbReference>
<dbReference type="GO" id="GO:0003723">
    <property type="term" value="F:RNA binding"/>
    <property type="evidence" value="ECO:0007669"/>
    <property type="project" value="InterPro"/>
</dbReference>
<dbReference type="GO" id="GO:0005737">
    <property type="term" value="C:cytoplasm"/>
    <property type="evidence" value="ECO:0007669"/>
    <property type="project" value="TreeGrafter"/>
</dbReference>
<proteinExistence type="evidence at transcript level"/>
<evidence type="ECO:0000256" key="1">
    <source>
        <dbReference type="SAM" id="MobiDB-lite"/>
    </source>
</evidence>
<feature type="compositionally biased region" description="Basic and acidic residues" evidence="1">
    <location>
        <begin position="70"/>
        <end position="85"/>
    </location>
</feature>
<feature type="compositionally biased region" description="Basic and acidic residues" evidence="1">
    <location>
        <begin position="197"/>
        <end position="230"/>
    </location>
</feature>
<feature type="compositionally biased region" description="Basic and acidic residues" evidence="1">
    <location>
        <begin position="155"/>
        <end position="178"/>
    </location>
</feature>
<feature type="compositionally biased region" description="Acidic residues" evidence="1">
    <location>
        <begin position="278"/>
        <end position="297"/>
    </location>
</feature>
<feature type="compositionally biased region" description="Gly residues" evidence="1">
    <location>
        <begin position="180"/>
        <end position="189"/>
    </location>
</feature>
<organism evidence="3">
    <name type="scientific">Phallusia mammillata</name>
    <dbReference type="NCBI Taxonomy" id="59560"/>
    <lineage>
        <taxon>Eukaryota</taxon>
        <taxon>Metazoa</taxon>
        <taxon>Chordata</taxon>
        <taxon>Tunicata</taxon>
        <taxon>Ascidiacea</taxon>
        <taxon>Phlebobranchia</taxon>
        <taxon>Ascidiidae</taxon>
        <taxon>Phallusia</taxon>
    </lineage>
</organism>
<dbReference type="PANTHER" id="PTHR12299:SF17">
    <property type="entry name" value="AT19571P-RELATED"/>
    <property type="match status" value="1"/>
</dbReference>
<dbReference type="GO" id="GO:0005634">
    <property type="term" value="C:nucleus"/>
    <property type="evidence" value="ECO:0007669"/>
    <property type="project" value="TreeGrafter"/>
</dbReference>
<dbReference type="EMBL" id="LR790119">
    <property type="protein sequence ID" value="CAB3265981.1"/>
    <property type="molecule type" value="mRNA"/>
</dbReference>
<feature type="compositionally biased region" description="Gly residues" evidence="1">
    <location>
        <begin position="381"/>
        <end position="408"/>
    </location>
</feature>
<sequence length="433" mass="48244">MSAIQGVYSINVSNRFDLGNTEEDEADAEELIDPLERLKKLEEQRERERVLKKQEKAQQAKRNTNKKATQFKENRDANITKKETAEPQPKNVSSKPSNRGPRRGNNDRQHEGDENRRPPRRRNDHGNAPYEKRGGGGGDRLGEPRNDQFPPVQKPEQHMDGDNRAPRRDRTERNERVRGGRGGFRGNGGQRNFRNNYRNDGRDDRGKREFDRRSGSDRSGVRPTDKRDGGGSRNWGTPGGEIEETQPAQLENEVVTNWADQVDSEEQSEKKTSKVDSEKEDEGDKNEGAAEEAAEQELTLDEWKALQNSNAKKLEFNIRKPGEGEDNAKWKNMKVLHAVSSKEATNAGMGGEDGHRRPAKNFVEVDIRFTDPTRGQKAGRGRGGGGGGARGARYGGNRGNRGNSGTGGAYNSRSGQQPPDVLNEAEFPTLPAA</sequence>
<name>A0A6F9DS33_9ASCI</name>
<evidence type="ECO:0000313" key="3">
    <source>
        <dbReference type="EMBL" id="CAB3265981.1"/>
    </source>
</evidence>
<feature type="region of interest" description="Disordered" evidence="1">
    <location>
        <begin position="309"/>
        <end position="433"/>
    </location>
</feature>
<feature type="compositionally biased region" description="Basic and acidic residues" evidence="1">
    <location>
        <begin position="312"/>
        <end position="329"/>
    </location>
</feature>
<evidence type="ECO:0000259" key="2">
    <source>
        <dbReference type="SMART" id="SM01233"/>
    </source>
</evidence>
<dbReference type="InterPro" id="IPR039764">
    <property type="entry name" value="HABP4/SERBP1-like"/>
</dbReference>
<feature type="compositionally biased region" description="Basic and acidic residues" evidence="1">
    <location>
        <begin position="267"/>
        <end position="277"/>
    </location>
</feature>
<feature type="domain" description="Hyaluronan/mRNA-binding protein" evidence="2">
    <location>
        <begin position="206"/>
        <end position="324"/>
    </location>
</feature>